<proteinExistence type="predicted"/>
<accession>A0A099LU78</accession>
<dbReference type="Gene3D" id="3.20.20.450">
    <property type="entry name" value="EAL domain"/>
    <property type="match status" value="1"/>
</dbReference>
<dbReference type="InterPro" id="IPR046342">
    <property type="entry name" value="CBS_dom_sf"/>
</dbReference>
<evidence type="ECO:0000313" key="4">
    <source>
        <dbReference type="Proteomes" id="UP000029994"/>
    </source>
</evidence>
<feature type="domain" description="PAS" evidence="1">
    <location>
        <begin position="128"/>
        <end position="172"/>
    </location>
</feature>
<dbReference type="eggNOG" id="COG2200">
    <property type="taxonomic scope" value="Bacteria"/>
</dbReference>
<comment type="caution">
    <text evidence="3">The sequence shown here is derived from an EMBL/GenBank/DDBJ whole genome shotgun (WGS) entry which is preliminary data.</text>
</comment>
<dbReference type="SUPFAM" id="SSF54631">
    <property type="entry name" value="CBS-domain pair"/>
    <property type="match status" value="1"/>
</dbReference>
<dbReference type="InterPro" id="IPR035965">
    <property type="entry name" value="PAS-like_dom_sf"/>
</dbReference>
<dbReference type="GO" id="GO:0071111">
    <property type="term" value="F:cyclic-guanylate-specific phosphodiesterase activity"/>
    <property type="evidence" value="ECO:0007669"/>
    <property type="project" value="InterPro"/>
</dbReference>
<dbReference type="STRING" id="29495.EA26_06520"/>
<dbReference type="PANTHER" id="PTHR33121">
    <property type="entry name" value="CYCLIC DI-GMP PHOSPHODIESTERASE PDEF"/>
    <property type="match status" value="1"/>
</dbReference>
<reference evidence="3 4" key="1">
    <citation type="submission" date="2014-04" db="EMBL/GenBank/DDBJ databases">
        <title>Genome sequencing of Vibrio navarrensis strains.</title>
        <authorList>
            <person name="Gladney L.M."/>
            <person name="Katz L.S."/>
            <person name="Marino-Ramirez L."/>
            <person name="Jordan I.K."/>
        </authorList>
    </citation>
    <scope>NUCLEOTIDE SEQUENCE [LARGE SCALE GENOMIC DNA]</scope>
    <source>
        <strain evidence="3 4">ATCC 51183</strain>
    </source>
</reference>
<dbReference type="GeneID" id="43682850"/>
<dbReference type="SUPFAM" id="SSF55785">
    <property type="entry name" value="PYP-like sensor domain (PAS domain)"/>
    <property type="match status" value="1"/>
</dbReference>
<organism evidence="3 4">
    <name type="scientific">Vibrio navarrensis</name>
    <dbReference type="NCBI Taxonomy" id="29495"/>
    <lineage>
        <taxon>Bacteria</taxon>
        <taxon>Pseudomonadati</taxon>
        <taxon>Pseudomonadota</taxon>
        <taxon>Gammaproteobacteria</taxon>
        <taxon>Vibrionales</taxon>
        <taxon>Vibrionaceae</taxon>
        <taxon>Vibrio</taxon>
    </lineage>
</organism>
<dbReference type="NCBIfam" id="TIGR00229">
    <property type="entry name" value="sensory_box"/>
    <property type="match status" value="1"/>
</dbReference>
<dbReference type="InterPro" id="IPR043128">
    <property type="entry name" value="Rev_trsase/Diguanyl_cyclase"/>
</dbReference>
<dbReference type="RefSeq" id="WP_039425725.1">
    <property type="nucleotide sequence ID" value="NZ_CP061845.1"/>
</dbReference>
<evidence type="ECO:0000259" key="2">
    <source>
        <dbReference type="PROSITE" id="PS50883"/>
    </source>
</evidence>
<keyword evidence="4" id="KW-1185">Reference proteome</keyword>
<dbReference type="InterPro" id="IPR035919">
    <property type="entry name" value="EAL_sf"/>
</dbReference>
<dbReference type="Gene3D" id="3.10.580.10">
    <property type="entry name" value="CBS-domain"/>
    <property type="match status" value="1"/>
</dbReference>
<dbReference type="InterPro" id="IPR000014">
    <property type="entry name" value="PAS"/>
</dbReference>
<gene>
    <name evidence="3" type="ORF">EA26_06520</name>
</gene>
<evidence type="ECO:0000259" key="1">
    <source>
        <dbReference type="PROSITE" id="PS50112"/>
    </source>
</evidence>
<dbReference type="Proteomes" id="UP000029994">
    <property type="component" value="Unassembled WGS sequence"/>
</dbReference>
<dbReference type="CDD" id="cd01948">
    <property type="entry name" value="EAL"/>
    <property type="match status" value="1"/>
</dbReference>
<dbReference type="Pfam" id="PF00563">
    <property type="entry name" value="EAL"/>
    <property type="match status" value="1"/>
</dbReference>
<dbReference type="PROSITE" id="PS50112">
    <property type="entry name" value="PAS"/>
    <property type="match status" value="1"/>
</dbReference>
<dbReference type="InterPro" id="IPR050706">
    <property type="entry name" value="Cyclic-di-GMP_PDE-like"/>
</dbReference>
<evidence type="ECO:0008006" key="5">
    <source>
        <dbReference type="Google" id="ProtNLM"/>
    </source>
</evidence>
<dbReference type="Gene3D" id="3.30.70.270">
    <property type="match status" value="1"/>
</dbReference>
<dbReference type="Pfam" id="PF13426">
    <property type="entry name" value="PAS_9"/>
    <property type="match status" value="1"/>
</dbReference>
<dbReference type="PANTHER" id="PTHR33121:SF79">
    <property type="entry name" value="CYCLIC DI-GMP PHOSPHODIESTERASE PDED-RELATED"/>
    <property type="match status" value="1"/>
</dbReference>
<evidence type="ECO:0000313" key="3">
    <source>
        <dbReference type="EMBL" id="KGK10976.1"/>
    </source>
</evidence>
<dbReference type="SMART" id="SM00091">
    <property type="entry name" value="PAS"/>
    <property type="match status" value="1"/>
</dbReference>
<dbReference type="SMART" id="SM00052">
    <property type="entry name" value="EAL"/>
    <property type="match status" value="1"/>
</dbReference>
<dbReference type="SUPFAM" id="SSF141868">
    <property type="entry name" value="EAL domain-like"/>
    <property type="match status" value="1"/>
</dbReference>
<dbReference type="Gene3D" id="3.30.450.20">
    <property type="entry name" value="PAS domain"/>
    <property type="match status" value="1"/>
</dbReference>
<name>A0A099LU78_9VIBR</name>
<dbReference type="AlphaFoldDB" id="A0A099LU78"/>
<sequence length="826" mass="93327">MDDRTQKSPAIAPMSQPLKPWNHIIDWRIDTSEQTFHCEAECCVWFGFDSSPVPLSRLIQSVAAEQKKQVIETFKQVLTSGKELFLRCPILLPNHAFSLVELFVEKISAHELQGTLTPLFTVTSQEEVAQVLYSVFENAHHGIVVTDEETRIIACNRYFERVTGYLRSELAGLKTNIFNTDKHPDSYYQALWQNLAEHGYWTGTILTRTASGENLPQELTIQRVSVGNGRKFYLGLSTDLSAHFERINDNEHGGVDLLTQLPAKDRFLSLLDGLCRKRSEDPDTECILLAIQPNFAEQDLPDIKRAFANYLQQHTNAVLSGYIGHNKFAVCIEFHHSQQMQKIRAIRRAIKLFFHAFKAADLPLAQALTSGRTGVSVLGLDAKTSRNLFSHANQALLEMHSGQQNHISFYNHQMHVQIDKKKRLEELLIRCVKNGKLEVHYQPIVNIHQWRVEKFEALCRFPPSLSAEASVQELITIAEDLEMIETLDQQVARKALHDLPKLQALFGEQVGISFNRSVHSSVSVDAILDQSALLIDESGVAPHSVTLEITESAYFESEERHHHALNILRDAGVTLAVDDFGTGYSSLSYLKACHFDILKIDRIFVSDIKCCSNQYRIVRSLTELSHQLGLKVIAEGVETEEELEIISSIGVDSVQGFLFSKPCSLQSLQDGAFDLQLLHHYRNKFGAKGVIAELATPATPHLDPGEPISLAYEYLAKEELNILPVVDEKECVGFVDREAMNLHLTPHMGTDTESMKEASLWNKRVNQVMVTAFEEVHWQTQLSALPSVINQTEAFPWILVDDQGHYKGLVEMHTILKYLTQQDVYQ</sequence>
<dbReference type="InterPro" id="IPR001633">
    <property type="entry name" value="EAL_dom"/>
</dbReference>
<dbReference type="CDD" id="cd00130">
    <property type="entry name" value="PAS"/>
    <property type="match status" value="1"/>
</dbReference>
<dbReference type="PROSITE" id="PS50883">
    <property type="entry name" value="EAL"/>
    <property type="match status" value="1"/>
</dbReference>
<feature type="domain" description="EAL" evidence="2">
    <location>
        <begin position="421"/>
        <end position="676"/>
    </location>
</feature>
<dbReference type="EMBL" id="JMCG01000001">
    <property type="protein sequence ID" value="KGK10976.1"/>
    <property type="molecule type" value="Genomic_DNA"/>
</dbReference>
<protein>
    <recommendedName>
        <fullName evidence="5">Diguanylate cyclase</fullName>
    </recommendedName>
</protein>